<dbReference type="EMBL" id="JADGJH010004308">
    <property type="protein sequence ID" value="KAJ3086312.1"/>
    <property type="molecule type" value="Genomic_DNA"/>
</dbReference>
<proteinExistence type="predicted"/>
<keyword evidence="3" id="KW-1185">Reference proteome</keyword>
<feature type="compositionally biased region" description="Low complexity" evidence="1">
    <location>
        <begin position="140"/>
        <end position="160"/>
    </location>
</feature>
<evidence type="ECO:0000313" key="2">
    <source>
        <dbReference type="EMBL" id="KAJ3086312.1"/>
    </source>
</evidence>
<evidence type="ECO:0000313" key="3">
    <source>
        <dbReference type="Proteomes" id="UP001211907"/>
    </source>
</evidence>
<feature type="compositionally biased region" description="Basic residues" evidence="1">
    <location>
        <begin position="37"/>
        <end position="49"/>
    </location>
</feature>
<dbReference type="Proteomes" id="UP001211907">
    <property type="component" value="Unassembled WGS sequence"/>
</dbReference>
<feature type="region of interest" description="Disordered" evidence="1">
    <location>
        <begin position="140"/>
        <end position="168"/>
    </location>
</feature>
<comment type="caution">
    <text evidence="2">The sequence shown here is derived from an EMBL/GenBank/DDBJ whole genome shotgun (WGS) entry which is preliminary data.</text>
</comment>
<dbReference type="AlphaFoldDB" id="A0AAD5XBD5"/>
<evidence type="ECO:0000256" key="1">
    <source>
        <dbReference type="SAM" id="MobiDB-lite"/>
    </source>
</evidence>
<sequence length="447" mass="48005">MTPNSKQSQTLPTSPSRKTSSRAGSPAKSDVSDGGSVRRRSARLSKVRKSIARMEKKKALKLITPRRSLRIAAITAAFQNAQSLSNRAVNSAIATLSQNRAGAGGQILGAASSPVVVAAPTAAATNCNFQSNNSVFIAGNNNNSNNNRNSSNGSSNTNSNIIATQNGTNEREEVVAARLARENCRNGEVQATLSWSDPADLDLHAYCACGAHIYFANKECQCGGWLDRDMNRGDAGTPDFSLEPIENIFWASSASGSYKITVHNFNNRTMPNSPFADPSRRVAFRVRLRRGGDVAGGEQWFEGTVGPRETVECFVWNNAGSGALGRMVVLQPLANGGTFKEMCAAAGVTYSQGQGYYAVARKEDVSEKKDMMLHHIASDTFTIGATACRTKLNLGTGDIKISPQDIPAGYRLFVQSTSHNRKLPSGLLTLMMVPTVEEALRHRRTAV</sequence>
<reference evidence="2" key="1">
    <citation type="submission" date="2020-05" db="EMBL/GenBank/DDBJ databases">
        <title>Phylogenomic resolution of chytrid fungi.</title>
        <authorList>
            <person name="Stajich J.E."/>
            <person name="Amses K."/>
            <person name="Simmons R."/>
            <person name="Seto K."/>
            <person name="Myers J."/>
            <person name="Bonds A."/>
            <person name="Quandt C.A."/>
            <person name="Barry K."/>
            <person name="Liu P."/>
            <person name="Grigoriev I."/>
            <person name="Longcore J.E."/>
            <person name="James T.Y."/>
        </authorList>
    </citation>
    <scope>NUCLEOTIDE SEQUENCE</scope>
    <source>
        <strain evidence="2">JEL0513</strain>
    </source>
</reference>
<protein>
    <submittedName>
        <fullName evidence="2">Uncharacterized protein</fullName>
    </submittedName>
</protein>
<feature type="region of interest" description="Disordered" evidence="1">
    <location>
        <begin position="1"/>
        <end position="49"/>
    </location>
</feature>
<name>A0AAD5XBD5_9FUNG</name>
<feature type="compositionally biased region" description="Polar residues" evidence="1">
    <location>
        <begin position="1"/>
        <end position="23"/>
    </location>
</feature>
<accession>A0AAD5XBD5</accession>
<organism evidence="2 3">
    <name type="scientific">Physocladia obscura</name>
    <dbReference type="NCBI Taxonomy" id="109957"/>
    <lineage>
        <taxon>Eukaryota</taxon>
        <taxon>Fungi</taxon>
        <taxon>Fungi incertae sedis</taxon>
        <taxon>Chytridiomycota</taxon>
        <taxon>Chytridiomycota incertae sedis</taxon>
        <taxon>Chytridiomycetes</taxon>
        <taxon>Chytridiales</taxon>
        <taxon>Chytriomycetaceae</taxon>
        <taxon>Physocladia</taxon>
    </lineage>
</organism>
<gene>
    <name evidence="2" type="ORF">HK100_008750</name>
</gene>